<organism evidence="1 2">
    <name type="scientific">Cochliobolus sativus</name>
    <name type="common">Common root rot and spot blotch fungus</name>
    <name type="synonym">Bipolaris sorokiniana</name>
    <dbReference type="NCBI Taxonomy" id="45130"/>
    <lineage>
        <taxon>Eukaryota</taxon>
        <taxon>Fungi</taxon>
        <taxon>Dikarya</taxon>
        <taxon>Ascomycota</taxon>
        <taxon>Pezizomycotina</taxon>
        <taxon>Dothideomycetes</taxon>
        <taxon>Pleosporomycetidae</taxon>
        <taxon>Pleosporales</taxon>
        <taxon>Pleosporineae</taxon>
        <taxon>Pleosporaceae</taxon>
        <taxon>Bipolaris</taxon>
    </lineage>
</organism>
<evidence type="ECO:0000313" key="1">
    <source>
        <dbReference type="EMBL" id="KAF5844692.1"/>
    </source>
</evidence>
<sequence length="96" mass="10811">MRATALRRMQKRISHARCITSVSGDCATLHDGFHAKLRNCRSAETPRLTGLPHAFLNHSQATLFSMAKSKCSEHRCIRTKSMIGIAKPLLVHRRTE</sequence>
<dbReference type="AlphaFoldDB" id="A0A8H5Z8D5"/>
<comment type="caution">
    <text evidence="1">The sequence shown here is derived from an EMBL/GenBank/DDBJ whole genome shotgun (WGS) entry which is preliminary data.</text>
</comment>
<dbReference type="Proteomes" id="UP000624244">
    <property type="component" value="Unassembled WGS sequence"/>
</dbReference>
<protein>
    <submittedName>
        <fullName evidence="1">Uncharacterized protein</fullName>
    </submittedName>
</protein>
<accession>A0A8H5Z8D5</accession>
<dbReference type="EMBL" id="WNKQ01000022">
    <property type="protein sequence ID" value="KAF5844692.1"/>
    <property type="molecule type" value="Genomic_DNA"/>
</dbReference>
<reference evidence="1" key="1">
    <citation type="submission" date="2019-11" db="EMBL/GenBank/DDBJ databases">
        <title>Bipolaris sorokiniana Genome sequencing.</title>
        <authorList>
            <person name="Wang H."/>
        </authorList>
    </citation>
    <scope>NUCLEOTIDE SEQUENCE</scope>
</reference>
<proteinExistence type="predicted"/>
<gene>
    <name evidence="1" type="ORF">GGP41_007668</name>
</gene>
<name>A0A8H5Z8D5_COCSA</name>
<evidence type="ECO:0000313" key="2">
    <source>
        <dbReference type="Proteomes" id="UP000624244"/>
    </source>
</evidence>